<evidence type="ECO:0000256" key="1">
    <source>
        <dbReference type="ARBA" id="ARBA00001957"/>
    </source>
</evidence>
<dbReference type="EMBL" id="JAVDSG010000001">
    <property type="protein sequence ID" value="MDR6594426.1"/>
    <property type="molecule type" value="Genomic_DNA"/>
</dbReference>
<dbReference type="InterPro" id="IPR029058">
    <property type="entry name" value="AB_hydrolase_fold"/>
</dbReference>
<gene>
    <name evidence="6" type="ORF">J2S66_002810</name>
</gene>
<keyword evidence="2" id="KW-0596">Phosphopantetheine</keyword>
<dbReference type="CDD" id="cd12117">
    <property type="entry name" value="A_NRPS_Srf_like"/>
    <property type="match status" value="5"/>
</dbReference>
<evidence type="ECO:0000256" key="3">
    <source>
        <dbReference type="ARBA" id="ARBA00022553"/>
    </source>
</evidence>
<feature type="domain" description="Carrier" evidence="5">
    <location>
        <begin position="4698"/>
        <end position="4774"/>
    </location>
</feature>
<dbReference type="PROSITE" id="PS50075">
    <property type="entry name" value="CARRIER"/>
    <property type="match status" value="5"/>
</dbReference>
<dbReference type="Gene3D" id="3.40.50.1820">
    <property type="entry name" value="alpha/beta hydrolase"/>
    <property type="match status" value="1"/>
</dbReference>
<dbReference type="InterPro" id="IPR020806">
    <property type="entry name" value="PKS_PP-bd"/>
</dbReference>
<dbReference type="PROSITE" id="PS00455">
    <property type="entry name" value="AMP_BINDING"/>
    <property type="match status" value="5"/>
</dbReference>
<dbReference type="NCBIfam" id="NF003417">
    <property type="entry name" value="PRK04813.1"/>
    <property type="match status" value="5"/>
</dbReference>
<feature type="domain" description="Carrier" evidence="5">
    <location>
        <begin position="506"/>
        <end position="581"/>
    </location>
</feature>
<feature type="compositionally biased region" description="Basic and acidic residues" evidence="4">
    <location>
        <begin position="4690"/>
        <end position="4699"/>
    </location>
</feature>
<proteinExistence type="predicted"/>
<organism evidence="6 7">
    <name type="scientific">Saccharothrix longispora</name>
    <dbReference type="NCBI Taxonomy" id="33920"/>
    <lineage>
        <taxon>Bacteria</taxon>
        <taxon>Bacillati</taxon>
        <taxon>Actinomycetota</taxon>
        <taxon>Actinomycetes</taxon>
        <taxon>Pseudonocardiales</taxon>
        <taxon>Pseudonocardiaceae</taxon>
        <taxon>Saccharothrix</taxon>
    </lineage>
</organism>
<reference evidence="6 7" key="1">
    <citation type="submission" date="2023-07" db="EMBL/GenBank/DDBJ databases">
        <title>Sequencing the genomes of 1000 actinobacteria strains.</title>
        <authorList>
            <person name="Klenk H.-P."/>
        </authorList>
    </citation>
    <scope>NUCLEOTIDE SEQUENCE [LARGE SCALE GENOMIC DNA]</scope>
    <source>
        <strain evidence="6 7">DSM 43749</strain>
    </source>
</reference>
<accession>A0ABU1PVE0</accession>
<dbReference type="InterPro" id="IPR025110">
    <property type="entry name" value="AMP-bd_C"/>
</dbReference>
<dbReference type="PANTHER" id="PTHR45527:SF1">
    <property type="entry name" value="FATTY ACID SYNTHASE"/>
    <property type="match status" value="1"/>
</dbReference>
<name>A0ABU1PVE0_9PSEU</name>
<dbReference type="Gene3D" id="3.30.559.10">
    <property type="entry name" value="Chloramphenicol acetyltransferase-like domain"/>
    <property type="match status" value="4"/>
</dbReference>
<keyword evidence="7" id="KW-1185">Reference proteome</keyword>
<feature type="region of interest" description="Disordered" evidence="4">
    <location>
        <begin position="1825"/>
        <end position="1844"/>
    </location>
</feature>
<dbReference type="PANTHER" id="PTHR45527">
    <property type="entry name" value="NONRIBOSOMAL PEPTIDE SYNTHETASE"/>
    <property type="match status" value="1"/>
</dbReference>
<dbReference type="Gene3D" id="3.30.300.30">
    <property type="match status" value="5"/>
</dbReference>
<dbReference type="SUPFAM" id="SSF52777">
    <property type="entry name" value="CoA-dependent acyltransferases"/>
    <property type="match status" value="8"/>
</dbReference>
<sequence>MTTTHPIDTALPAVHELFARQAGRAPDATALVIGQVRVTYGALDVRANRLAHHLVDLGVRPGDVVGVRLPRGVDLVVAVLAALKAGAAYTVLDPRFPAARLISVCDRADVAVVVTADDALAAGRTAVDPAAPGIAGRPATAPAVTTSPEDVACVMFTSGSTGEPKGVVAPHRALVGTLTGQDYARFAADEVWLQCSPVSWDAFALELFGPLLHGATCVLQDGEAPDPSLIADLVAEHRVTTAHFSASLLNFLLDEHPGAFAGLRVLMTGGEAASTRHVATLLDLRPDLRLVNGYSPVENMIFTLCHDVTRDDARRTSVPVGRQLAGKTAVVLGLDLRPVADGATGEIYMSGVGLAHGYLKQPGTTAQRFVADPSTPGARMYRTGDLGRVREDGAVEFLGRADEQVKIRGFRVEPGEVSAALTGHPAVRQAAVVVREDRPGDKRLVAYAVTDGSAGARELRAHVADLLPEHLVPSAVVLLDALPRTATGKLDRAALPAPSAATSAEAPRTAHEEVLCGLFADVLGLPEVGALDDFLDLGGHSLLVATLVSRVRAALGVELRIADVFAARTPRALAAALPSAAAARPRVVATARPDVLPLSFAQSRLWFLDQVEGGATYTIPMTVRLRGDLRPDALRAAVGDVVARHEPLRTVFPTVDGSPVQRVLDTAAPSWAEHACTDPDALVRVLAAEPFDLAAEPPLRAHLLRLADDDHVLLLVLHHIAGDGWSTAPLLRDLAAAYRARLTGDAPDWPALPVQYADHALWERTAGTPDAGFWRTALAGLPEESSPPADRPRRAVRGAHGDTVPLALAAGPHAALKALAGRTGSTVFMVLHAAVAALLTRLGAGTDLAIGTPVAGRPDEALDELVGFFVNTLVLRTDTSGDPTFAELLDRVREADLAAYDHQDVPFEQVVEELNPPRSLSRHPLFQVMLVLQNTPPAAADFAGLHAEHRVVDLDVAKFDLTLDLTETRDDGLTGTLKYATDLFDRATAERFAAALTRLLTAVVAAPGTPITAVDLLDAEDRALLLTTWNGAPARGDDRPAHVVFAERARRTPDAVALVSGGDGVTYAELDAAANRLAHHLVDAGVAPGDVVGVLLDRDRTLVAAVLAVLKAGAAYTVLDPGFPTGRLAAVARRAGLRHLVSSAGSGLPGVTTLDVAGAASRPATAPDVAVHPDDLACVMFTSGSTGEPKGVLSTHRALVGTLTGQDYVDFAADDVWLQCSPVSWDAFALELFGPLLHGATCVLQDGHVTDPAAIADLLTRHGVTTAHFSASLLNHLLDEHPDALRGLRQLMTGGEPASVAHLGRLLADRPDLRLVNGYSPVENMIFTLCHHVQPEDTARATIPVGSPIAGKRVYVLDHRLNPVPVGVPGEVYMTGGLAHGYLGAPGLTAERFVADPFEPGARMYRTGDLVAWRTDGTLDFLGRADDQVKIRGFRVEPTEVRAAVERHPGVRECAVVVREDRPGDKRLVAYVVAPGTPVADLRAHTTDLLPDHLRPTAYVPLDALPLTPNGKLDRAALPAPDRVATPRRAARGAREEILRGLFADVLGLPEDRVGPADDFFALGGHSLLAAKLTGRVRAAFGVEIGVRDVFTAPVVADLALRLDGAAAARPALVAGDRPDRPALSPAQARLWFLDQVDGGTAYNVQFAARVTGPVDAAALDLAVTDVVRRHEPLRTTYPSVDSEPHQHVLPEDAVGSVLTVHDVAPDEVDAVVRAESGHVFDLAARPPIRVHLLSTGERDHVLLVTLHHIAGDGWSLRPLLADLAAAYTARLGGRAPEWTPLPVSYVDYARWQQDLLGDAADPTSRLARDLAHWRSALAGLPEGLDLRTDHPRPPVASHRGGSLPLRVPDGVRRALADLARARGVTLFMVLQAAFATLLTRMGAGTDIPIGTPAAGRTDEALDDLVGFFVNTLVLRTDTSGDPTFAELLDRVREADLAAYDHQDVPFERLVEELNPVRDSARHPLFQVMVVLQNNASAAVDLAGAACVPEPVPNTTAKFDLTLAATETADGIGGYLEYAEDLFDRDSAERLLDRFTWLLAAVAADPHRPVTSLDLLTSAERHDVLVAWNDGGPAAPAATAHALVAEQARRTPGATALVCGAERVTYAELVDRSNRLAHHLVAAGVRPGDVVGVLLDRDPDLVVAVLAVLGSGAGCTVLDPRFPADRLRAVVARTAAPVVVTCTDLAGVLDGITPVLVDAESDVIAARPDGAPDVAVDPADVALVMFTSGSTGEPKGVLSTHEALVRTLTGQDYVDFAADDVWLQCSPVSWDAFALELFGPLLHGATCVLQPGHVTDPAVIADLLTAHRVTTAHLSASLLNHLLDEHPDALRDVRQLMTGGEPASVAHVRRLLDARPDLRLVNGYSPVENMIFTLCHHVQPEDTARATIPVGSPIAGKRVYVLDHRLNPVPVGVPGEAYMTGGLAHGYLGAPGLTAERFVADPFEPGARMYRTGDLVAWRTDGTLDFLGRADDQVKIRGFRVEPAEVRAALTAHPGVVDAAVVVREDRPGDKRLVAYVVAPDTPVADLRAHTTDLLPDHLRPTAYIPLDALPLTPNGKLDRAALPVPAATAPSAHRRPRTAREQIVVTLFADVLGLPEDRVGLDDGFFDLGGHSLLAAKLVGRVRGALDAELGIRDLFDAPTPAALAERLGSARAARTPLRRAERTGWTPLSPAQARLWFVDQLRGPNPAYNVAHTVRLRGDLDVAALRAALGDVVGRHESLRTVFPSIDGVPQQVVRPAGDVDLPVLDPGASPVDEVVAAAAREAFDLTAEPPVRASLLRITDHDHVLLLVLHHIAGDGWSLGPLLHDLTDAYTARLHDHAPDWAPLPVQYADYTLWQRELLGSAEEPTESARAQLEFWRHALAGLPNQVPLPLDRPRTASGGAGGLVDVRWGADLHRALLDVARAHGATLFMVLQAAFAVVLTRMGAGTDVPLGGPVAGRTDEALDDLVGFFVNTLVLRTDTSGDPTFAELLDRVRETDLAAWDHQELPFDRLVEELNPVRVPGAHPLFQVAFVVQNNTGARPELPGLTAEVAPVDTGAAKFDLTLSLGEEYDDGVPAGVVGGLEYAADLFDRSTAATLVDRLAGVLAAVAADPGTRIGRLDVLTPAERELLAAGSPNGPARVVDDRTAHEVVAAHALASPDATAVVCGGRRTTYRELDAAANRFAHHLLDSGVRPGDLVGVLLDRGTDLVVTVLAVLKAGGAFTLLDPGTPDRRAAAVLRAADASAVVTDAAGLARLEGPYRVLDVAVDVGARPDHAPPVAVDPAAAACVIFTSGSTGRPKGVLAPHRAVVRTLVGQDFFDSSPHHVWLQSAPVPWDGFVLEMFGALLSGAACVLQPGPAPEPAVIADLVAEHGVTTAFLSASLLNYMLDEHPGVFDVLRQVMTGGEAASAPHLRRLLRDHPGVRVVNGYGPAEHMVYTSFHDVRPEDTGADDGGAEDTGARAVPIGLAVADKRSYVLDDHLRLVPPGVPGELYVTGVGSAHGYAGEPGLTAERFVACPFEPGARMYRTGDLVRWRSDGRLEFVGRADDQVKIRGFRIEPGEVQAVVDAHPGVRRSAVVVREDRPGDKRLVAYVVPEAGAAPDHAALSAHAAAVLPSHLRPAAYVLLDRIPLNANGKLDRAALPAPAQHSGAARRAPRTPRETIMVGLFADVLGLPEDRVGLDDDFFALGGHSLLAAKLISRVRTALDAGPGIRDLFDAPTPAGLCERLDRVSDRPALTPVPRPDEVPLSYAQARLWFIDQLEDAGAAYNVAHSVRLRGDLDVAALRAALGDVVGRHESLRTVFPSIDGVPQQVVRPAADVALSLVVRDTDESGVEPAAAAAAREAFDLTAELPVRASLLRITDHDHVLLLVLHHIAGDGWSLGPLLHDLTDAYTARLHDHAPDWAPLPVQYADYTLWQRELLGDPDDPTSPLARQLEFWRHALAGVPDELPLPADRARPATSSGRGESVPVELGAPLHRALLDLARATGTTLFMVLQAGFAALLTRLGAGTDVPAGSPVAGRSDEALDGLVGFFVNTLVLRTDTSGDPTFRELLARVRDTDLAAYDHQDIPFERLVEELNPTRSLSRHPLFQVMLVLQNNAAGRVEMPGLTAEVAPVDTASAKFDLTLGLREEHDDTGAPIGITGGLEFATDLFDRGTATALATRLARMFAAVADDPDTRISRPELLDRQERRGLLAAWTDTAADAPVDRCAHELVAALAARTPDAVALVHGDHQVTYRELVERANRLARELVARGVRPGQVVGVLLDRDADLVVAVLGALTAGAGYTALDPRFPRRRLTELVRRTGAPVVVTSASLADRVDGVPALVVDDPGTAARVAAHPATPPEVEVHPEDVACVMFTSGSTGVPKGVVAPHRALVGTLLSQEYVDFSPDHVWLQCSPVSWDGFALELFGPLLAGATCVLQPGPTPEPTLIGDLVARHGITTVYLSASLLNHLLDEYPTALTGVRQIMTGGEAASAAHLRKLLDRHPGVRLVNGYAPVENMIFAVCHRVRLEDTELPSIPIGRPIVNKGFYVLDAHLNVLPPGVVGELYMTGVGLARGYLGAPGQTAERFVACPHGGPGERMYRTGDLVRWRANGVLDFLGRADDQVKIRGFRVEPGEVSTALGRHPAVRQAAVVVREDRPGDKRLVAYVVAEPGVEPSPADLRAHAEEHLPEHMRPSAYVRMDELPRNANGKLERAALPPPDYLDRPAGRKPATPREEVMCALFADVLGLTGEVGADDDFFALGGHSLLVTRLISRVRSAFGAELSIKSVFESRTVAALAERLGHAEQARPALRRRVRPEEVK</sequence>
<dbReference type="InterPro" id="IPR006162">
    <property type="entry name" value="Ppantetheine_attach_site"/>
</dbReference>
<dbReference type="InterPro" id="IPR010071">
    <property type="entry name" value="AA_adenyl_dom"/>
</dbReference>
<dbReference type="Gene3D" id="3.30.559.30">
    <property type="entry name" value="Nonribosomal peptide synthetase, condensation domain"/>
    <property type="match status" value="4"/>
</dbReference>
<dbReference type="SUPFAM" id="SSF56801">
    <property type="entry name" value="Acetyl-CoA synthetase-like"/>
    <property type="match status" value="5"/>
</dbReference>
<dbReference type="SUPFAM" id="SSF47336">
    <property type="entry name" value="ACP-like"/>
    <property type="match status" value="5"/>
</dbReference>
<evidence type="ECO:0000313" key="7">
    <source>
        <dbReference type="Proteomes" id="UP001268819"/>
    </source>
</evidence>
<dbReference type="Pfam" id="PF00668">
    <property type="entry name" value="Condensation"/>
    <property type="match status" value="4"/>
</dbReference>
<dbReference type="RefSeq" id="WP_310307430.1">
    <property type="nucleotide sequence ID" value="NZ_BAAAXB010000001.1"/>
</dbReference>
<dbReference type="InterPro" id="IPR009081">
    <property type="entry name" value="PP-bd_ACP"/>
</dbReference>
<dbReference type="Gene3D" id="2.30.38.10">
    <property type="entry name" value="Luciferase, Domain 3"/>
    <property type="match status" value="3"/>
</dbReference>
<evidence type="ECO:0000313" key="6">
    <source>
        <dbReference type="EMBL" id="MDR6594426.1"/>
    </source>
</evidence>
<dbReference type="Pfam" id="PF13193">
    <property type="entry name" value="AMP-binding_C"/>
    <property type="match status" value="5"/>
</dbReference>
<evidence type="ECO:0000259" key="5">
    <source>
        <dbReference type="PROSITE" id="PS50075"/>
    </source>
</evidence>
<comment type="caution">
    <text evidence="6">The sequence shown here is derived from an EMBL/GenBank/DDBJ whole genome shotgun (WGS) entry which is preliminary data.</text>
</comment>
<dbReference type="InterPro" id="IPR042099">
    <property type="entry name" value="ANL_N_sf"/>
</dbReference>
<dbReference type="Gene3D" id="3.40.50.12780">
    <property type="entry name" value="N-terminal domain of ligase-like"/>
    <property type="match status" value="2"/>
</dbReference>
<dbReference type="Pfam" id="PF00550">
    <property type="entry name" value="PP-binding"/>
    <property type="match status" value="5"/>
</dbReference>
<dbReference type="InterPro" id="IPR023213">
    <property type="entry name" value="CAT-like_dom_sf"/>
</dbReference>
<comment type="cofactor">
    <cofactor evidence="1">
        <name>pantetheine 4'-phosphate</name>
        <dbReference type="ChEBI" id="CHEBI:47942"/>
    </cofactor>
</comment>
<dbReference type="InterPro" id="IPR001242">
    <property type="entry name" value="Condensation_dom"/>
</dbReference>
<dbReference type="Pfam" id="PF00501">
    <property type="entry name" value="AMP-binding"/>
    <property type="match status" value="5"/>
</dbReference>
<evidence type="ECO:0000256" key="4">
    <source>
        <dbReference type="SAM" id="MobiDB-lite"/>
    </source>
</evidence>
<dbReference type="InterPro" id="IPR000873">
    <property type="entry name" value="AMP-dep_synth/lig_dom"/>
</dbReference>
<protein>
    <submittedName>
        <fullName evidence="6">Amino acid adenylation domain-containing protein</fullName>
    </submittedName>
</protein>
<feature type="region of interest" description="Disordered" evidence="4">
    <location>
        <begin position="4680"/>
        <end position="4699"/>
    </location>
</feature>
<evidence type="ECO:0000256" key="2">
    <source>
        <dbReference type="ARBA" id="ARBA00022450"/>
    </source>
</evidence>
<feature type="domain" description="Carrier" evidence="5">
    <location>
        <begin position="1530"/>
        <end position="1607"/>
    </location>
</feature>
<dbReference type="CDD" id="cd19540">
    <property type="entry name" value="LCL_NRPS-like"/>
    <property type="match status" value="4"/>
</dbReference>
<dbReference type="NCBIfam" id="NF004282">
    <property type="entry name" value="PRK05691.1"/>
    <property type="match status" value="5"/>
</dbReference>
<dbReference type="Gene3D" id="3.40.50.980">
    <property type="match status" value="6"/>
</dbReference>
<feature type="domain" description="Carrier" evidence="5">
    <location>
        <begin position="3638"/>
        <end position="3715"/>
    </location>
</feature>
<feature type="domain" description="Carrier" evidence="5">
    <location>
        <begin position="2576"/>
        <end position="2653"/>
    </location>
</feature>
<dbReference type="InterPro" id="IPR045851">
    <property type="entry name" value="AMP-bd_C_sf"/>
</dbReference>
<feature type="region of interest" description="Disordered" evidence="4">
    <location>
        <begin position="3933"/>
        <end position="3953"/>
    </location>
</feature>
<dbReference type="InterPro" id="IPR020845">
    <property type="entry name" value="AMP-binding_CS"/>
</dbReference>
<dbReference type="SMART" id="SM00823">
    <property type="entry name" value="PKS_PP"/>
    <property type="match status" value="5"/>
</dbReference>
<dbReference type="NCBIfam" id="TIGR01733">
    <property type="entry name" value="AA-adenyl-dom"/>
    <property type="match status" value="5"/>
</dbReference>
<dbReference type="InterPro" id="IPR036736">
    <property type="entry name" value="ACP-like_sf"/>
</dbReference>
<dbReference type="PROSITE" id="PS00012">
    <property type="entry name" value="PHOSPHOPANTETHEINE"/>
    <property type="match status" value="5"/>
</dbReference>
<keyword evidence="3" id="KW-0597">Phosphoprotein</keyword>
<dbReference type="Gene3D" id="1.10.1200.10">
    <property type="entry name" value="ACP-like"/>
    <property type="match status" value="4"/>
</dbReference>
<dbReference type="Proteomes" id="UP001268819">
    <property type="component" value="Unassembled WGS sequence"/>
</dbReference>